<dbReference type="EMBL" id="BAAAHH010000067">
    <property type="protein sequence ID" value="GAA0969695.1"/>
    <property type="molecule type" value="Genomic_DNA"/>
</dbReference>
<evidence type="ECO:0000313" key="4">
    <source>
        <dbReference type="Proteomes" id="UP001500665"/>
    </source>
</evidence>
<keyword evidence="2" id="KW-1133">Transmembrane helix</keyword>
<keyword evidence="4" id="KW-1185">Reference proteome</keyword>
<reference evidence="4" key="1">
    <citation type="journal article" date="2019" name="Int. J. Syst. Evol. Microbiol.">
        <title>The Global Catalogue of Microorganisms (GCM) 10K type strain sequencing project: providing services to taxonomists for standard genome sequencing and annotation.</title>
        <authorList>
            <consortium name="The Broad Institute Genomics Platform"/>
            <consortium name="The Broad Institute Genome Sequencing Center for Infectious Disease"/>
            <person name="Wu L."/>
            <person name="Ma J."/>
        </authorList>
    </citation>
    <scope>NUCLEOTIDE SEQUENCE [LARGE SCALE GENOMIC DNA]</scope>
    <source>
        <strain evidence="4">JCM 10696</strain>
    </source>
</reference>
<evidence type="ECO:0000256" key="1">
    <source>
        <dbReference type="SAM" id="MobiDB-lite"/>
    </source>
</evidence>
<protein>
    <submittedName>
        <fullName evidence="3">Uncharacterized protein</fullName>
    </submittedName>
</protein>
<evidence type="ECO:0000256" key="2">
    <source>
        <dbReference type="SAM" id="Phobius"/>
    </source>
</evidence>
<dbReference type="Proteomes" id="UP001500665">
    <property type="component" value="Unassembled WGS sequence"/>
</dbReference>
<comment type="caution">
    <text evidence="3">The sequence shown here is derived from an EMBL/GenBank/DDBJ whole genome shotgun (WGS) entry which is preliminary data.</text>
</comment>
<gene>
    <name evidence="3" type="ORF">GCM10009550_76680</name>
</gene>
<feature type="transmembrane region" description="Helical" evidence="2">
    <location>
        <begin position="29"/>
        <end position="47"/>
    </location>
</feature>
<evidence type="ECO:0000313" key="3">
    <source>
        <dbReference type="EMBL" id="GAA0969695.1"/>
    </source>
</evidence>
<proteinExistence type="predicted"/>
<organism evidence="3 4">
    <name type="scientific">Actinocorallia libanotica</name>
    <dbReference type="NCBI Taxonomy" id="46162"/>
    <lineage>
        <taxon>Bacteria</taxon>
        <taxon>Bacillati</taxon>
        <taxon>Actinomycetota</taxon>
        <taxon>Actinomycetes</taxon>
        <taxon>Streptosporangiales</taxon>
        <taxon>Thermomonosporaceae</taxon>
        <taxon>Actinocorallia</taxon>
    </lineage>
</organism>
<accession>A0ABP4CK87</accession>
<sequence length="55" mass="5595">MTPYTPPPTTSLSAGEGGVPARSRWVRPVLVVLGTVAVLALLFGPPLPNVAPAAM</sequence>
<keyword evidence="2" id="KW-0812">Transmembrane</keyword>
<feature type="region of interest" description="Disordered" evidence="1">
    <location>
        <begin position="1"/>
        <end position="20"/>
    </location>
</feature>
<keyword evidence="2" id="KW-0472">Membrane</keyword>
<name>A0ABP4CK87_9ACTN</name>